<organism evidence="3 4">
    <name type="scientific">Embleya hyalina</name>
    <dbReference type="NCBI Taxonomy" id="516124"/>
    <lineage>
        <taxon>Bacteria</taxon>
        <taxon>Bacillati</taxon>
        <taxon>Actinomycetota</taxon>
        <taxon>Actinomycetes</taxon>
        <taxon>Kitasatosporales</taxon>
        <taxon>Streptomycetaceae</taxon>
        <taxon>Embleya</taxon>
    </lineage>
</organism>
<feature type="region of interest" description="Disordered" evidence="1">
    <location>
        <begin position="34"/>
        <end position="61"/>
    </location>
</feature>
<dbReference type="Pfam" id="PF13460">
    <property type="entry name" value="NAD_binding_10"/>
    <property type="match status" value="1"/>
</dbReference>
<reference evidence="3 4" key="1">
    <citation type="submission" date="2018-12" db="EMBL/GenBank/DDBJ databases">
        <title>Draft genome sequence of Embleya hyalina NBRC 13850T.</title>
        <authorList>
            <person name="Komaki H."/>
            <person name="Hosoyama A."/>
            <person name="Kimura A."/>
            <person name="Ichikawa N."/>
            <person name="Tamura T."/>
        </authorList>
    </citation>
    <scope>NUCLEOTIDE SEQUENCE [LARGE SCALE GENOMIC DNA]</scope>
    <source>
        <strain evidence="3 4">NBRC 13850</strain>
    </source>
</reference>
<dbReference type="Proteomes" id="UP000286931">
    <property type="component" value="Unassembled WGS sequence"/>
</dbReference>
<dbReference type="RefSeq" id="WP_218042803.1">
    <property type="nucleotide sequence ID" value="NZ_BIFH01000016.1"/>
</dbReference>
<evidence type="ECO:0000259" key="2">
    <source>
        <dbReference type="Pfam" id="PF13460"/>
    </source>
</evidence>
<proteinExistence type="predicted"/>
<accession>A0A401YJ71</accession>
<dbReference type="AlphaFoldDB" id="A0A401YJ71"/>
<sequence>MRITVFGAAGGVAGRAVSEAPCRGHEVTAVVRDPARLPDPDPRAGTFRVGGDELPVDEAEHPRHRRARFTVAY</sequence>
<feature type="domain" description="NAD(P)-binding" evidence="2">
    <location>
        <begin position="7"/>
        <end position="54"/>
    </location>
</feature>
<gene>
    <name evidence="3" type="ORF">EHYA_02315</name>
</gene>
<dbReference type="Gene3D" id="3.40.50.720">
    <property type="entry name" value="NAD(P)-binding Rossmann-like Domain"/>
    <property type="match status" value="1"/>
</dbReference>
<evidence type="ECO:0000313" key="3">
    <source>
        <dbReference type="EMBL" id="GCD94646.1"/>
    </source>
</evidence>
<name>A0A401YJ71_9ACTN</name>
<comment type="caution">
    <text evidence="3">The sequence shown here is derived from an EMBL/GenBank/DDBJ whole genome shotgun (WGS) entry which is preliminary data.</text>
</comment>
<dbReference type="EMBL" id="BIFH01000016">
    <property type="protein sequence ID" value="GCD94646.1"/>
    <property type="molecule type" value="Genomic_DNA"/>
</dbReference>
<keyword evidence="4" id="KW-1185">Reference proteome</keyword>
<protein>
    <submittedName>
        <fullName evidence="3">NADH-flavin reductase</fullName>
    </submittedName>
</protein>
<evidence type="ECO:0000256" key="1">
    <source>
        <dbReference type="SAM" id="MobiDB-lite"/>
    </source>
</evidence>
<dbReference type="InterPro" id="IPR036291">
    <property type="entry name" value="NAD(P)-bd_dom_sf"/>
</dbReference>
<dbReference type="InterPro" id="IPR016040">
    <property type="entry name" value="NAD(P)-bd_dom"/>
</dbReference>
<evidence type="ECO:0000313" key="4">
    <source>
        <dbReference type="Proteomes" id="UP000286931"/>
    </source>
</evidence>
<dbReference type="SUPFAM" id="SSF51735">
    <property type="entry name" value="NAD(P)-binding Rossmann-fold domains"/>
    <property type="match status" value="1"/>
</dbReference>